<protein>
    <submittedName>
        <fullName evidence="2">Uncharacterized protein</fullName>
    </submittedName>
</protein>
<name>A0A6J5XZK4_PRUAR</name>
<sequence length="122" mass="13836">MLNNGSTWCNAWLLINAVQTILLHQRLFIHGVLQKLTLQKILILRAPSPKSPNNRSESTEQTPTSKIGENLVNLFSINIVNWMGSDFRKKIICSLLGLGEIRKRKPVINQERGNGFVSTKVW</sequence>
<reference evidence="3" key="1">
    <citation type="journal article" date="2020" name="Genome Biol.">
        <title>Gamete binning: chromosome-level and haplotype-resolved genome assembly enabled by high-throughput single-cell sequencing of gamete genomes.</title>
        <authorList>
            <person name="Campoy J.A."/>
            <person name="Sun H."/>
            <person name="Goel M."/>
            <person name="Jiao W.-B."/>
            <person name="Folz-Donahue K."/>
            <person name="Wang N."/>
            <person name="Rubio M."/>
            <person name="Liu C."/>
            <person name="Kukat C."/>
            <person name="Ruiz D."/>
            <person name="Huettel B."/>
            <person name="Schneeberger K."/>
        </authorList>
    </citation>
    <scope>NUCLEOTIDE SEQUENCE [LARGE SCALE GENOMIC DNA]</scope>
    <source>
        <strain evidence="3">cv. Rojo Pasion</strain>
    </source>
</reference>
<feature type="signal peptide" evidence="1">
    <location>
        <begin position="1"/>
        <end position="20"/>
    </location>
</feature>
<dbReference type="EMBL" id="CAEKKB010000007">
    <property type="protein sequence ID" value="CAB4316534.1"/>
    <property type="molecule type" value="Genomic_DNA"/>
</dbReference>
<feature type="chain" id="PRO_5026842091" evidence="1">
    <location>
        <begin position="21"/>
        <end position="122"/>
    </location>
</feature>
<dbReference type="AlphaFoldDB" id="A0A6J5XZK4"/>
<keyword evidence="3" id="KW-1185">Reference proteome</keyword>
<keyword evidence="1" id="KW-0732">Signal</keyword>
<evidence type="ECO:0000256" key="1">
    <source>
        <dbReference type="SAM" id="SignalP"/>
    </source>
</evidence>
<dbReference type="Proteomes" id="UP000507245">
    <property type="component" value="Unassembled WGS sequence"/>
</dbReference>
<accession>A0A6J5XZK4</accession>
<evidence type="ECO:0000313" key="3">
    <source>
        <dbReference type="Proteomes" id="UP000507245"/>
    </source>
</evidence>
<proteinExistence type="predicted"/>
<gene>
    <name evidence="2" type="ORF">ORAREDHAP_LOCUS42280</name>
</gene>
<organism evidence="2 3">
    <name type="scientific">Prunus armeniaca</name>
    <name type="common">Apricot</name>
    <name type="synonym">Armeniaca vulgaris</name>
    <dbReference type="NCBI Taxonomy" id="36596"/>
    <lineage>
        <taxon>Eukaryota</taxon>
        <taxon>Viridiplantae</taxon>
        <taxon>Streptophyta</taxon>
        <taxon>Embryophyta</taxon>
        <taxon>Tracheophyta</taxon>
        <taxon>Spermatophyta</taxon>
        <taxon>Magnoliopsida</taxon>
        <taxon>eudicotyledons</taxon>
        <taxon>Gunneridae</taxon>
        <taxon>Pentapetalae</taxon>
        <taxon>rosids</taxon>
        <taxon>fabids</taxon>
        <taxon>Rosales</taxon>
        <taxon>Rosaceae</taxon>
        <taxon>Amygdaloideae</taxon>
        <taxon>Amygdaleae</taxon>
        <taxon>Prunus</taxon>
    </lineage>
</organism>
<evidence type="ECO:0000313" key="2">
    <source>
        <dbReference type="EMBL" id="CAB4316534.1"/>
    </source>
</evidence>